<proteinExistence type="predicted"/>
<keyword evidence="1" id="KW-0812">Transmembrane</keyword>
<evidence type="ECO:0008006" key="4">
    <source>
        <dbReference type="Google" id="ProtNLM"/>
    </source>
</evidence>
<evidence type="ECO:0000313" key="3">
    <source>
        <dbReference type="Proteomes" id="UP001139701"/>
    </source>
</evidence>
<keyword evidence="1" id="KW-1133">Transmembrane helix</keyword>
<feature type="transmembrane region" description="Helical" evidence="1">
    <location>
        <begin position="44"/>
        <end position="65"/>
    </location>
</feature>
<evidence type="ECO:0000256" key="1">
    <source>
        <dbReference type="SAM" id="Phobius"/>
    </source>
</evidence>
<feature type="transmembrane region" description="Helical" evidence="1">
    <location>
        <begin position="6"/>
        <end position="32"/>
    </location>
</feature>
<dbReference type="Proteomes" id="UP001139701">
    <property type="component" value="Unassembled WGS sequence"/>
</dbReference>
<comment type="caution">
    <text evidence="2">The sequence shown here is derived from an EMBL/GenBank/DDBJ whole genome shotgun (WGS) entry which is preliminary data.</text>
</comment>
<keyword evidence="1" id="KW-0472">Membrane</keyword>
<dbReference type="RefSeq" id="WP_241573473.1">
    <property type="nucleotide sequence ID" value="NZ_JAKUML010000021.1"/>
</dbReference>
<evidence type="ECO:0000313" key="2">
    <source>
        <dbReference type="EMBL" id="MCJ8147385.1"/>
    </source>
</evidence>
<reference evidence="2" key="1">
    <citation type="submission" date="2022-02" db="EMBL/GenBank/DDBJ databases">
        <title>Acinetobacter A3.8 sp. nov., isolated from Sediment (Zhairuo Island).</title>
        <authorList>
            <person name="Zheng K."/>
        </authorList>
    </citation>
    <scope>NUCLEOTIDE SEQUENCE</scope>
    <source>
        <strain evidence="2">A3.8</strain>
    </source>
</reference>
<name>A0A9X2BBA3_9GAMM</name>
<dbReference type="EMBL" id="JAKUML010000021">
    <property type="protein sequence ID" value="MCJ8147385.1"/>
    <property type="molecule type" value="Genomic_DNA"/>
</dbReference>
<organism evidence="2 3">
    <name type="scientific">Acinetobacter sedimenti</name>
    <dbReference type="NCBI Taxonomy" id="2919922"/>
    <lineage>
        <taxon>Bacteria</taxon>
        <taxon>Pseudomonadati</taxon>
        <taxon>Pseudomonadota</taxon>
        <taxon>Gammaproteobacteria</taxon>
        <taxon>Moraxellales</taxon>
        <taxon>Moraxellaceae</taxon>
        <taxon>Acinetobacter</taxon>
    </lineage>
</organism>
<sequence length="396" mass="46365">MRNVILAYLILFLLLLGVFIVLSFNAGFGYVFLQWHGWQLQTNLLLVLILFFIFLIVLYACWYGLKQIFRRNIQNHLQPKSFQKLHPYERLGILWLLKAEASEQQQIISTYQASALLHPLIRAQMSLNQPDTSSAKEWLKHSKNPLFELAELLKIDIALVEENHAEAFERIEFLSVQPLSTWLQPVATAYHAQLQKKWLQLSLQYPWKMFDATFQPQFDQAQNVLWLQALFQFKDRADERAIDQLGAWIQQHQSVIADYPVEHKIILLKLMVQFERFDLQSFIFAEQILAERFVPEVLYIWLDQVFEHAHLDIDVIASKIEAWSAQYPAQPSIAFAKWHIAQAVGNIDEANALLAQYPEDAYMAYLRVKSALPSDDLQQDLKRLLQFSDQDFKFNL</sequence>
<protein>
    <recommendedName>
        <fullName evidence="4">Heme biosynthesis protein HemY</fullName>
    </recommendedName>
</protein>
<gene>
    <name evidence="2" type="ORF">MKI79_10885</name>
</gene>
<dbReference type="AlphaFoldDB" id="A0A9X2BBA3"/>
<keyword evidence="3" id="KW-1185">Reference proteome</keyword>
<accession>A0A9X2BBA3</accession>